<dbReference type="GO" id="GO:0004252">
    <property type="term" value="F:serine-type endopeptidase activity"/>
    <property type="evidence" value="ECO:0007669"/>
    <property type="project" value="InterPro"/>
</dbReference>
<evidence type="ECO:0000259" key="8">
    <source>
        <dbReference type="PROSITE" id="PS50240"/>
    </source>
</evidence>
<protein>
    <submittedName>
        <fullName evidence="9">Trypsin-3</fullName>
    </submittedName>
</protein>
<dbReference type="FunFam" id="2.40.10.10:FF:000077">
    <property type="entry name" value="Predicted protein"/>
    <property type="match status" value="1"/>
</dbReference>
<keyword evidence="10" id="KW-1185">Reference proteome</keyword>
<comment type="similarity">
    <text evidence="1">Belongs to the peptidase S1 family.</text>
</comment>
<dbReference type="PROSITE" id="PS00134">
    <property type="entry name" value="TRYPSIN_HIS"/>
    <property type="match status" value="1"/>
</dbReference>
<dbReference type="PANTHER" id="PTHR24264:SF20">
    <property type="entry name" value="TRYPSIN-LIKE"/>
    <property type="match status" value="1"/>
</dbReference>
<dbReference type="PROSITE" id="PS00135">
    <property type="entry name" value="TRYPSIN_SER"/>
    <property type="match status" value="1"/>
</dbReference>
<dbReference type="InterPro" id="IPR018114">
    <property type="entry name" value="TRYPSIN_HIS"/>
</dbReference>
<dbReference type="PROSITE" id="PS50240">
    <property type="entry name" value="TRYPSIN_DOM"/>
    <property type="match status" value="1"/>
</dbReference>
<feature type="chain" id="PRO_5013574081" evidence="7">
    <location>
        <begin position="24"/>
        <end position="270"/>
    </location>
</feature>
<gene>
    <name evidence="9" type="ORF">AB205_0139740</name>
</gene>
<dbReference type="EMBL" id="KV939410">
    <property type="protein sequence ID" value="PIO27528.1"/>
    <property type="molecule type" value="Genomic_DNA"/>
</dbReference>
<keyword evidence="4 6" id="KW-0720">Serine protease</keyword>
<evidence type="ECO:0000313" key="9">
    <source>
        <dbReference type="EMBL" id="PIO27528.1"/>
    </source>
</evidence>
<name>A0A2G9RI10_AQUCT</name>
<dbReference type="InterPro" id="IPR001254">
    <property type="entry name" value="Trypsin_dom"/>
</dbReference>
<dbReference type="Pfam" id="PF00089">
    <property type="entry name" value="Trypsin"/>
    <property type="match status" value="1"/>
</dbReference>
<accession>A0A2G9RI10</accession>
<dbReference type="SMART" id="SM00020">
    <property type="entry name" value="Tryp_SPc"/>
    <property type="match status" value="1"/>
</dbReference>
<dbReference type="SUPFAM" id="SSF50494">
    <property type="entry name" value="Trypsin-like serine proteases"/>
    <property type="match status" value="1"/>
</dbReference>
<keyword evidence="3 6" id="KW-0378">Hydrolase</keyword>
<dbReference type="InterPro" id="IPR050127">
    <property type="entry name" value="Serine_Proteases_S1"/>
</dbReference>
<evidence type="ECO:0000313" key="10">
    <source>
        <dbReference type="Proteomes" id="UP000228934"/>
    </source>
</evidence>
<evidence type="ECO:0000256" key="7">
    <source>
        <dbReference type="SAM" id="SignalP"/>
    </source>
</evidence>
<keyword evidence="5" id="KW-1015">Disulfide bond</keyword>
<feature type="signal peptide" evidence="7">
    <location>
        <begin position="1"/>
        <end position="23"/>
    </location>
</feature>
<dbReference type="InterPro" id="IPR009003">
    <property type="entry name" value="Peptidase_S1_PA"/>
</dbReference>
<reference evidence="10" key="1">
    <citation type="journal article" date="2017" name="Nat. Commun.">
        <title>The North American bullfrog draft genome provides insight into hormonal regulation of long noncoding RNA.</title>
        <authorList>
            <person name="Hammond S.A."/>
            <person name="Warren R.L."/>
            <person name="Vandervalk B.P."/>
            <person name="Kucuk E."/>
            <person name="Khan H."/>
            <person name="Gibb E.A."/>
            <person name="Pandoh P."/>
            <person name="Kirk H."/>
            <person name="Zhao Y."/>
            <person name="Jones M."/>
            <person name="Mungall A.J."/>
            <person name="Coope R."/>
            <person name="Pleasance S."/>
            <person name="Moore R.A."/>
            <person name="Holt R.A."/>
            <person name="Round J.M."/>
            <person name="Ohora S."/>
            <person name="Walle B.V."/>
            <person name="Veldhoen N."/>
            <person name="Helbing C.C."/>
            <person name="Birol I."/>
        </authorList>
    </citation>
    <scope>NUCLEOTIDE SEQUENCE [LARGE SCALE GENOMIC DNA]</scope>
</reference>
<dbReference type="Proteomes" id="UP000228934">
    <property type="component" value="Unassembled WGS sequence"/>
</dbReference>
<keyword evidence="7" id="KW-0732">Signal</keyword>
<evidence type="ECO:0000256" key="6">
    <source>
        <dbReference type="RuleBase" id="RU363034"/>
    </source>
</evidence>
<dbReference type="GO" id="GO:0005615">
    <property type="term" value="C:extracellular space"/>
    <property type="evidence" value="ECO:0007669"/>
    <property type="project" value="TreeGrafter"/>
</dbReference>
<evidence type="ECO:0000256" key="3">
    <source>
        <dbReference type="ARBA" id="ARBA00022801"/>
    </source>
</evidence>
<dbReference type="CDD" id="cd00190">
    <property type="entry name" value="Tryp_SPc"/>
    <property type="match status" value="1"/>
</dbReference>
<sequence>MDMETFSICFLIWLWSVNNIIFAGEGQDSIARIIGGYIVPPYSARYLVSLKRNTGIHFCGGSLVSRFWVLSAAHCKTEQKQMLVVAGEYSLSTFEGTEQIFRPVKMIAHPEYSSSSKNADIMLIKLNRPAIYNSFVSIVPLPAQGVSLGEGRLCQVSGWGYTSATSGKASDTLRSVKLPIISAHRCNSSASYSGHITNNMICAGFNNGGKDACQGDSGGPLVCDGRVFGVVSWGHSCANPKYPGVYTAVANFQKWVYRTIFSGSLQKFGQ</sequence>
<evidence type="ECO:0000256" key="5">
    <source>
        <dbReference type="ARBA" id="ARBA00023157"/>
    </source>
</evidence>
<keyword evidence="2 6" id="KW-0645">Protease</keyword>
<dbReference type="PANTHER" id="PTHR24264">
    <property type="entry name" value="TRYPSIN-RELATED"/>
    <property type="match status" value="1"/>
</dbReference>
<evidence type="ECO:0000256" key="1">
    <source>
        <dbReference type="ARBA" id="ARBA00007664"/>
    </source>
</evidence>
<dbReference type="GO" id="GO:0006508">
    <property type="term" value="P:proteolysis"/>
    <property type="evidence" value="ECO:0007669"/>
    <property type="project" value="UniProtKB-KW"/>
</dbReference>
<feature type="domain" description="Peptidase S1" evidence="8">
    <location>
        <begin position="33"/>
        <end position="261"/>
    </location>
</feature>
<dbReference type="OrthoDB" id="10059102at2759"/>
<proteinExistence type="inferred from homology"/>
<evidence type="ECO:0000256" key="2">
    <source>
        <dbReference type="ARBA" id="ARBA00022670"/>
    </source>
</evidence>
<dbReference type="InterPro" id="IPR043504">
    <property type="entry name" value="Peptidase_S1_PA_chymotrypsin"/>
</dbReference>
<organism evidence="9 10">
    <name type="scientific">Aquarana catesbeiana</name>
    <name type="common">American bullfrog</name>
    <name type="synonym">Rana catesbeiana</name>
    <dbReference type="NCBI Taxonomy" id="8400"/>
    <lineage>
        <taxon>Eukaryota</taxon>
        <taxon>Metazoa</taxon>
        <taxon>Chordata</taxon>
        <taxon>Craniata</taxon>
        <taxon>Vertebrata</taxon>
        <taxon>Euteleostomi</taxon>
        <taxon>Amphibia</taxon>
        <taxon>Batrachia</taxon>
        <taxon>Anura</taxon>
        <taxon>Neobatrachia</taxon>
        <taxon>Ranoidea</taxon>
        <taxon>Ranidae</taxon>
        <taxon>Aquarana</taxon>
    </lineage>
</organism>
<dbReference type="InterPro" id="IPR001314">
    <property type="entry name" value="Peptidase_S1A"/>
</dbReference>
<dbReference type="InterPro" id="IPR033116">
    <property type="entry name" value="TRYPSIN_SER"/>
</dbReference>
<dbReference type="PRINTS" id="PR00722">
    <property type="entry name" value="CHYMOTRYPSIN"/>
</dbReference>
<dbReference type="Gene3D" id="2.40.10.10">
    <property type="entry name" value="Trypsin-like serine proteases"/>
    <property type="match status" value="2"/>
</dbReference>
<evidence type="ECO:0000256" key="4">
    <source>
        <dbReference type="ARBA" id="ARBA00022825"/>
    </source>
</evidence>
<dbReference type="AlphaFoldDB" id="A0A2G9RI10"/>